<dbReference type="EMBL" id="JAKIKU010000005">
    <property type="protein sequence ID" value="MCL1045758.1"/>
    <property type="molecule type" value="Genomic_DNA"/>
</dbReference>
<proteinExistence type="predicted"/>
<organism evidence="1 2">
    <name type="scientific">Shewanella electrodiphila</name>
    <dbReference type="NCBI Taxonomy" id="934143"/>
    <lineage>
        <taxon>Bacteria</taxon>
        <taxon>Pseudomonadati</taxon>
        <taxon>Pseudomonadota</taxon>
        <taxon>Gammaproteobacteria</taxon>
        <taxon>Alteromonadales</taxon>
        <taxon>Shewanellaceae</taxon>
        <taxon>Shewanella</taxon>
    </lineage>
</organism>
<sequence length="72" mass="8149">MNMQSGPNEPRSPCVGNCCLDQQDICLGCHRTHQEILAWHKMSVDDKNAHLTVLAMRAAQAKKRRQYQGVTQ</sequence>
<comment type="caution">
    <text evidence="1">The sequence shown here is derived from an EMBL/GenBank/DDBJ whole genome shotgun (WGS) entry which is preliminary data.</text>
</comment>
<evidence type="ECO:0000313" key="2">
    <source>
        <dbReference type="Proteomes" id="UP001202134"/>
    </source>
</evidence>
<dbReference type="Pfam" id="PF06945">
    <property type="entry name" value="DUF1289"/>
    <property type="match status" value="1"/>
</dbReference>
<name>A0ABT0KPU2_9GAMM</name>
<keyword evidence="2" id="KW-1185">Reference proteome</keyword>
<accession>A0ABT0KPU2</accession>
<protein>
    <submittedName>
        <fullName evidence="1">DUF1289 domain-containing protein</fullName>
    </submittedName>
</protein>
<reference evidence="1 2" key="1">
    <citation type="submission" date="2022-01" db="EMBL/GenBank/DDBJ databases">
        <title>Whole genome-based taxonomy of the Shewanellaceae.</title>
        <authorList>
            <person name="Martin-Rodriguez A.J."/>
        </authorList>
    </citation>
    <scope>NUCLEOTIDE SEQUENCE [LARGE SCALE GENOMIC DNA]</scope>
    <source>
        <strain evidence="1 2">DSM 24955</strain>
    </source>
</reference>
<dbReference type="PANTHER" id="PTHR35175">
    <property type="entry name" value="DUF1289 DOMAIN-CONTAINING PROTEIN"/>
    <property type="match status" value="1"/>
</dbReference>
<dbReference type="Proteomes" id="UP001202134">
    <property type="component" value="Unassembled WGS sequence"/>
</dbReference>
<gene>
    <name evidence="1" type="ORF">L2737_10525</name>
</gene>
<dbReference type="InterPro" id="IPR010710">
    <property type="entry name" value="DUF1289"/>
</dbReference>
<evidence type="ECO:0000313" key="1">
    <source>
        <dbReference type="EMBL" id="MCL1045758.1"/>
    </source>
</evidence>
<dbReference type="PANTHER" id="PTHR35175:SF2">
    <property type="entry name" value="DUF1289 DOMAIN-CONTAINING PROTEIN"/>
    <property type="match status" value="1"/>
</dbReference>